<sequence>MTTQIMSSTSISHAKSHAVDDSYRVPGNHLEGFIKIGHVSPQRVVFFDSLRSRREPVRRPNIQHRLTTSMKIQDIRRSVDDSAAPLVHHEEASVSSGMVSFVASPIERFRIPISERVLSRILRGNLYTNHVGNVEPAAGEETRKNIFFLS</sequence>
<gene>
    <name evidence="1" type="ORF">SCHCODRAFT_111081</name>
</gene>
<evidence type="ECO:0000313" key="2">
    <source>
        <dbReference type="Proteomes" id="UP000007431"/>
    </source>
</evidence>
<keyword evidence="2" id="KW-1185">Reference proteome</keyword>
<reference evidence="1 2" key="1">
    <citation type="journal article" date="2010" name="Nat. Biotechnol.">
        <title>Genome sequence of the model mushroom Schizophyllum commune.</title>
        <authorList>
            <person name="Ohm R.A."/>
            <person name="de Jong J.F."/>
            <person name="Lugones L.G."/>
            <person name="Aerts A."/>
            <person name="Kothe E."/>
            <person name="Stajich J.E."/>
            <person name="de Vries R.P."/>
            <person name="Record E."/>
            <person name="Levasseur A."/>
            <person name="Baker S.E."/>
            <person name="Bartholomew K.A."/>
            <person name="Coutinho P.M."/>
            <person name="Erdmann S."/>
            <person name="Fowler T.J."/>
            <person name="Gathman A.C."/>
            <person name="Lombard V."/>
            <person name="Henrissat B."/>
            <person name="Knabe N."/>
            <person name="Kuees U."/>
            <person name="Lilly W.W."/>
            <person name="Lindquist E."/>
            <person name="Lucas S."/>
            <person name="Magnuson J.K."/>
            <person name="Piumi F."/>
            <person name="Raudaskoski M."/>
            <person name="Salamov A."/>
            <person name="Schmutz J."/>
            <person name="Schwarze F.W.M.R."/>
            <person name="vanKuyk P.A."/>
            <person name="Horton J.S."/>
            <person name="Grigoriev I.V."/>
            <person name="Woesten H.A.B."/>
        </authorList>
    </citation>
    <scope>NUCLEOTIDE SEQUENCE [LARGE SCALE GENOMIC DNA]</scope>
    <source>
        <strain evidence="2">H4-8 / FGSC 9210</strain>
    </source>
</reference>
<evidence type="ECO:0000313" key="1">
    <source>
        <dbReference type="EMBL" id="EFI94276.1"/>
    </source>
</evidence>
<dbReference type="EMBL" id="GL377309">
    <property type="protein sequence ID" value="EFI94276.1"/>
    <property type="molecule type" value="Genomic_DNA"/>
</dbReference>
<dbReference type="KEGG" id="scm:SCHCO_02357087"/>
<dbReference type="Proteomes" id="UP000007431">
    <property type="component" value="Unassembled WGS sequence"/>
</dbReference>
<dbReference type="HOGENOM" id="CLU_1741636_0_0_1"/>
<protein>
    <submittedName>
        <fullName evidence="1">Uncharacterized protein</fullName>
    </submittedName>
</protein>
<name>D8QB12_SCHCM</name>
<accession>D8QB12</accession>
<organism evidence="2">
    <name type="scientific">Schizophyllum commune (strain H4-8 / FGSC 9210)</name>
    <name type="common">Split gill fungus</name>
    <dbReference type="NCBI Taxonomy" id="578458"/>
    <lineage>
        <taxon>Eukaryota</taxon>
        <taxon>Fungi</taxon>
        <taxon>Dikarya</taxon>
        <taxon>Basidiomycota</taxon>
        <taxon>Agaricomycotina</taxon>
        <taxon>Agaricomycetes</taxon>
        <taxon>Agaricomycetidae</taxon>
        <taxon>Agaricales</taxon>
        <taxon>Schizophyllaceae</taxon>
        <taxon>Schizophyllum</taxon>
    </lineage>
</organism>
<dbReference type="GeneID" id="9593929"/>
<feature type="non-terminal residue" evidence="1">
    <location>
        <position position="150"/>
    </location>
</feature>
<dbReference type="AlphaFoldDB" id="D8QB12"/>
<dbReference type="STRING" id="578458.D8QB12"/>
<dbReference type="VEuPathDB" id="FungiDB:SCHCODRAFT_02357087"/>
<proteinExistence type="predicted"/>
<dbReference type="InParanoid" id="D8QB12"/>